<name>A0AAE0HW90_9PEZI</name>
<accession>A0AAE0HW90</accession>
<evidence type="ECO:0000313" key="3">
    <source>
        <dbReference type="Proteomes" id="UP001283341"/>
    </source>
</evidence>
<organism evidence="2 3">
    <name type="scientific">Apodospora peruviana</name>
    <dbReference type="NCBI Taxonomy" id="516989"/>
    <lineage>
        <taxon>Eukaryota</taxon>
        <taxon>Fungi</taxon>
        <taxon>Dikarya</taxon>
        <taxon>Ascomycota</taxon>
        <taxon>Pezizomycotina</taxon>
        <taxon>Sordariomycetes</taxon>
        <taxon>Sordariomycetidae</taxon>
        <taxon>Sordariales</taxon>
        <taxon>Lasiosphaeriaceae</taxon>
        <taxon>Apodospora</taxon>
    </lineage>
</organism>
<dbReference type="SUPFAM" id="SSF55729">
    <property type="entry name" value="Acyl-CoA N-acyltransferases (Nat)"/>
    <property type="match status" value="1"/>
</dbReference>
<feature type="region of interest" description="Disordered" evidence="1">
    <location>
        <begin position="15"/>
        <end position="34"/>
    </location>
</feature>
<dbReference type="AlphaFoldDB" id="A0AAE0HW90"/>
<keyword evidence="3" id="KW-1185">Reference proteome</keyword>
<proteinExistence type="predicted"/>
<gene>
    <name evidence="2" type="ORF">B0H66DRAFT_607323</name>
</gene>
<comment type="caution">
    <text evidence="2">The sequence shown here is derived from an EMBL/GenBank/DDBJ whole genome shotgun (WGS) entry which is preliminary data.</text>
</comment>
<evidence type="ECO:0000256" key="1">
    <source>
        <dbReference type="SAM" id="MobiDB-lite"/>
    </source>
</evidence>
<reference evidence="2" key="1">
    <citation type="journal article" date="2023" name="Mol. Phylogenet. Evol.">
        <title>Genome-scale phylogeny and comparative genomics of the fungal order Sordariales.</title>
        <authorList>
            <person name="Hensen N."/>
            <person name="Bonometti L."/>
            <person name="Westerberg I."/>
            <person name="Brannstrom I.O."/>
            <person name="Guillou S."/>
            <person name="Cros-Aarteil S."/>
            <person name="Calhoun S."/>
            <person name="Haridas S."/>
            <person name="Kuo A."/>
            <person name="Mondo S."/>
            <person name="Pangilinan J."/>
            <person name="Riley R."/>
            <person name="LaButti K."/>
            <person name="Andreopoulos B."/>
            <person name="Lipzen A."/>
            <person name="Chen C."/>
            <person name="Yan M."/>
            <person name="Daum C."/>
            <person name="Ng V."/>
            <person name="Clum A."/>
            <person name="Steindorff A."/>
            <person name="Ohm R.A."/>
            <person name="Martin F."/>
            <person name="Silar P."/>
            <person name="Natvig D.O."/>
            <person name="Lalanne C."/>
            <person name="Gautier V."/>
            <person name="Ament-Velasquez S.L."/>
            <person name="Kruys A."/>
            <person name="Hutchinson M.I."/>
            <person name="Powell A.J."/>
            <person name="Barry K."/>
            <person name="Miller A.N."/>
            <person name="Grigoriev I.V."/>
            <person name="Debuchy R."/>
            <person name="Gladieux P."/>
            <person name="Hiltunen Thoren M."/>
            <person name="Johannesson H."/>
        </authorList>
    </citation>
    <scope>NUCLEOTIDE SEQUENCE</scope>
    <source>
        <strain evidence="2">CBS 118394</strain>
    </source>
</reference>
<sequence length="264" mass="29856">MARLETRAFKGNSFQDAQWPNRLRDGGDDGNDNEQIARRRSCIQAYRKQFGRSFVVAVRGDEIVGWAEWQAPRLDHDTDVPEVPKCYDDAAGDEAGGVICELNGAARNLPHLSWRQNTKRRGIGSAPVKANLQKADEGDRTVPIYVYAVDRHVRFYESFDFDSFASAEIFGEMLHVMVRAKRGYTWRPGCGYTYYWRDGVFVDEAPEDSDSDSEYIRIVAEVMESVQFLNAEEAKEAPEKGFELAGRPSRARSPRGRFAAIEVG</sequence>
<dbReference type="EMBL" id="JAUEDM010000007">
    <property type="protein sequence ID" value="KAK3314080.1"/>
    <property type="molecule type" value="Genomic_DNA"/>
</dbReference>
<protein>
    <submittedName>
        <fullName evidence="2">Uncharacterized protein</fullName>
    </submittedName>
</protein>
<feature type="region of interest" description="Disordered" evidence="1">
    <location>
        <begin position="239"/>
        <end position="264"/>
    </location>
</feature>
<evidence type="ECO:0000313" key="2">
    <source>
        <dbReference type="EMBL" id="KAK3314080.1"/>
    </source>
</evidence>
<reference evidence="2" key="2">
    <citation type="submission" date="2023-06" db="EMBL/GenBank/DDBJ databases">
        <authorList>
            <consortium name="Lawrence Berkeley National Laboratory"/>
            <person name="Haridas S."/>
            <person name="Hensen N."/>
            <person name="Bonometti L."/>
            <person name="Westerberg I."/>
            <person name="Brannstrom I.O."/>
            <person name="Guillou S."/>
            <person name="Cros-Aarteil S."/>
            <person name="Calhoun S."/>
            <person name="Kuo A."/>
            <person name="Mondo S."/>
            <person name="Pangilinan J."/>
            <person name="Riley R."/>
            <person name="Labutti K."/>
            <person name="Andreopoulos B."/>
            <person name="Lipzen A."/>
            <person name="Chen C."/>
            <person name="Yanf M."/>
            <person name="Daum C."/>
            <person name="Ng V."/>
            <person name="Clum A."/>
            <person name="Steindorff A."/>
            <person name="Ohm R."/>
            <person name="Martin F."/>
            <person name="Silar P."/>
            <person name="Natvig D."/>
            <person name="Lalanne C."/>
            <person name="Gautier V."/>
            <person name="Ament-Velasquez S.L."/>
            <person name="Kruys A."/>
            <person name="Hutchinson M.I."/>
            <person name="Powell A.J."/>
            <person name="Barry K."/>
            <person name="Miller A.N."/>
            <person name="Grigoriev I.V."/>
            <person name="Debuchy R."/>
            <person name="Gladieux P."/>
            <person name="Thoren M.H."/>
            <person name="Johannesson H."/>
        </authorList>
    </citation>
    <scope>NUCLEOTIDE SEQUENCE</scope>
    <source>
        <strain evidence="2">CBS 118394</strain>
    </source>
</reference>
<dbReference type="InterPro" id="IPR016181">
    <property type="entry name" value="Acyl_CoA_acyltransferase"/>
</dbReference>
<dbReference type="Gene3D" id="3.40.630.30">
    <property type="match status" value="1"/>
</dbReference>
<dbReference type="Proteomes" id="UP001283341">
    <property type="component" value="Unassembled WGS sequence"/>
</dbReference>